<comment type="caution">
    <text evidence="3">The sequence shown here is derived from an EMBL/GenBank/DDBJ whole genome shotgun (WGS) entry which is preliminary data.</text>
</comment>
<feature type="transmembrane region" description="Helical" evidence="1">
    <location>
        <begin position="176"/>
        <end position="197"/>
    </location>
</feature>
<dbReference type="RefSeq" id="WP_206903193.1">
    <property type="nucleotide sequence ID" value="NZ_JAFLVT010000008.1"/>
</dbReference>
<dbReference type="Pfam" id="PF06750">
    <property type="entry name" value="A24_N_bact"/>
    <property type="match status" value="1"/>
</dbReference>
<gene>
    <name evidence="3" type="ORF">JZO76_05515</name>
</gene>
<evidence type="ECO:0000313" key="4">
    <source>
        <dbReference type="Proteomes" id="UP000664256"/>
    </source>
</evidence>
<feature type="transmembrane region" description="Helical" evidence="1">
    <location>
        <begin position="108"/>
        <end position="128"/>
    </location>
</feature>
<evidence type="ECO:0000313" key="3">
    <source>
        <dbReference type="EMBL" id="MBO0448990.1"/>
    </source>
</evidence>
<keyword evidence="4" id="KW-1185">Reference proteome</keyword>
<keyword evidence="1" id="KW-0812">Transmembrane</keyword>
<dbReference type="InterPro" id="IPR050882">
    <property type="entry name" value="Prepilin_peptidase/N-MTase"/>
</dbReference>
<dbReference type="InterPro" id="IPR010627">
    <property type="entry name" value="Prepilin_pept_A24_N"/>
</dbReference>
<name>A0ABS3H6A4_9ENTE</name>
<dbReference type="EMBL" id="JAFLVT010000008">
    <property type="protein sequence ID" value="MBO0448990.1"/>
    <property type="molecule type" value="Genomic_DNA"/>
</dbReference>
<dbReference type="PANTHER" id="PTHR30487">
    <property type="entry name" value="TYPE 4 PREPILIN-LIKE PROTEINS LEADER PEPTIDE-PROCESSING ENZYME"/>
    <property type="match status" value="1"/>
</dbReference>
<feature type="transmembrane region" description="Helical" evidence="1">
    <location>
        <begin position="209"/>
        <end position="235"/>
    </location>
</feature>
<keyword evidence="1" id="KW-0472">Membrane</keyword>
<keyword evidence="1" id="KW-1133">Transmembrane helix</keyword>
<feature type="transmembrane region" description="Helical" evidence="1">
    <location>
        <begin position="69"/>
        <end position="88"/>
    </location>
</feature>
<evidence type="ECO:0000256" key="1">
    <source>
        <dbReference type="SAM" id="Phobius"/>
    </source>
</evidence>
<dbReference type="PANTHER" id="PTHR30487:SF0">
    <property type="entry name" value="PREPILIN LEADER PEPTIDASE_N-METHYLTRANSFERASE-RELATED"/>
    <property type="match status" value="1"/>
</dbReference>
<proteinExistence type="predicted"/>
<organism evidence="3 4">
    <name type="scientific">Candidatus Enterococcus myersii</name>
    <dbReference type="NCBI Taxonomy" id="2815322"/>
    <lineage>
        <taxon>Bacteria</taxon>
        <taxon>Bacillati</taxon>
        <taxon>Bacillota</taxon>
        <taxon>Bacilli</taxon>
        <taxon>Lactobacillales</taxon>
        <taxon>Enterococcaceae</taxon>
        <taxon>Enterococcus</taxon>
    </lineage>
</organism>
<dbReference type="Proteomes" id="UP000664256">
    <property type="component" value="Unassembled WGS sequence"/>
</dbReference>
<reference evidence="3 4" key="1">
    <citation type="submission" date="2021-03" db="EMBL/GenBank/DDBJ databases">
        <title>Enterococcal diversity collection.</title>
        <authorList>
            <person name="Gilmore M.S."/>
            <person name="Schwartzman J."/>
            <person name="Van Tyne D."/>
            <person name="Martin M."/>
            <person name="Earl A.M."/>
            <person name="Manson A.L."/>
            <person name="Straub T."/>
            <person name="Salamzade R."/>
            <person name="Saavedra J."/>
            <person name="Lebreton F."/>
            <person name="Prichula J."/>
            <person name="Schaufler K."/>
            <person name="Gaca A."/>
            <person name="Sgardioli B."/>
            <person name="Wagenaar J."/>
            <person name="Strong T."/>
        </authorList>
    </citation>
    <scope>NUCLEOTIDE SEQUENCE [LARGE SCALE GENOMIC DNA]</scope>
    <source>
        <strain evidence="3 4">MJM12</strain>
    </source>
</reference>
<protein>
    <submittedName>
        <fullName evidence="3">Prepilin peptidase</fullName>
    </submittedName>
</protein>
<evidence type="ECO:0000259" key="2">
    <source>
        <dbReference type="Pfam" id="PF06750"/>
    </source>
</evidence>
<feature type="domain" description="Prepilin peptidase A24 N-terminal" evidence="2">
    <location>
        <begin position="4"/>
        <end position="83"/>
    </location>
</feature>
<accession>A0ABS3H6A4</accession>
<feature type="transmembrane region" description="Helical" evidence="1">
    <location>
        <begin position="140"/>
        <end position="156"/>
    </location>
</feature>
<sequence length="238" mass="27653">MTFIIGCCFGSFGYLLATRLPKNSSLFPPSHCEACNTRLSWLELIPLLSFLLQKGRCRHCQTKIPLDYLIAEITCGLLFTLCLNYSPANPIITCFWLYSAWLLSISDYYFKILETSIFLVTSLVLWLGQSYLKMPFHWQTFLYCLLFAALFSYYYREKLGVGDLLLLLAWSPWLSFWQFSMLLFLSSSFGLLYFIVAKLLQKNSDRLPFIPFLSCGLFLVLHFNKTIHALFILAWELP</sequence>